<feature type="domain" description="AB hydrolase-1" evidence="3">
    <location>
        <begin position="122"/>
        <end position="317"/>
    </location>
</feature>
<dbReference type="PANTHER" id="PTHR43248">
    <property type="entry name" value="2-SUCCINYL-6-HYDROXY-2,4-CYCLOHEXADIENE-1-CARBOXYLATE SYNTHASE"/>
    <property type="match status" value="1"/>
</dbReference>
<comment type="caution">
    <text evidence="5">The sequence shown here is derived from an EMBL/GenBank/DDBJ whole genome shotgun (WGS) entry which is preliminary data.</text>
</comment>
<protein>
    <submittedName>
        <fullName evidence="5">TAP-like protein-domain-containing protein</fullName>
    </submittedName>
</protein>
<dbReference type="InterPro" id="IPR029058">
    <property type="entry name" value="AB_hydrolase_fold"/>
</dbReference>
<gene>
    <name evidence="5" type="ORF">BDZ94DRAFT_1252066</name>
</gene>
<dbReference type="InterPro" id="IPR051601">
    <property type="entry name" value="Serine_prot/Carboxylest_S33"/>
</dbReference>
<dbReference type="Proteomes" id="UP000807353">
    <property type="component" value="Unassembled WGS sequence"/>
</dbReference>
<organism evidence="5 6">
    <name type="scientific">Collybia nuda</name>
    <dbReference type="NCBI Taxonomy" id="64659"/>
    <lineage>
        <taxon>Eukaryota</taxon>
        <taxon>Fungi</taxon>
        <taxon>Dikarya</taxon>
        <taxon>Basidiomycota</taxon>
        <taxon>Agaricomycotina</taxon>
        <taxon>Agaricomycetes</taxon>
        <taxon>Agaricomycetidae</taxon>
        <taxon>Agaricales</taxon>
        <taxon>Tricholomatineae</taxon>
        <taxon>Clitocybaceae</taxon>
        <taxon>Collybia</taxon>
    </lineage>
</organism>
<dbReference type="AlphaFoldDB" id="A0A9P5YB81"/>
<dbReference type="InterPro" id="IPR000073">
    <property type="entry name" value="AB_hydrolase_1"/>
</dbReference>
<name>A0A9P5YB81_9AGAR</name>
<dbReference type="PANTHER" id="PTHR43248:SF25">
    <property type="entry name" value="AB HYDROLASE-1 DOMAIN-CONTAINING PROTEIN-RELATED"/>
    <property type="match status" value="1"/>
</dbReference>
<sequence length="607" mass="66830">MDIGWIYRTRLMNPKPFTSIMLDPLEEEEQIASLKAPQSKCGWKNRSRLGALFATTFLVGWSFFHRSPSLAVDWKPCAENHKFLCGYLNVPTDYSNPSLGTSRLALTKYPANCSTSERLGIVITNYGGPGGPGRDISFQHASEAQQQTGGRYDIISFDQRGLGHSIPKVDCFGSALSYEVFKANTVHETTFSVPKDPFSSSGKGILVEQQKQALALEEAQATVCGNTMGAETLGYMSTTTTIYDMEEISRVLEGKDALINFWGGSYGSIVGAYLGHMLPHKAGRILISGIVPADMWANEHYESQVLLRLLLTDSEKTYQWYLEDCANAGPTRCALSNYGDSGPKDIEKRIDAFLDKLQDQPMIVSNHSRPGILTSGGVRQTLFVALQAPGIWSRYARMLASAINDDNGAPLLRMVTRELTEASPPQDSEGYTYTGQEPLLRLAISCGDARPYGKNEKRPTAGEIVDSILETMKESPRFGATVHLMEQHGGCQFWPGTGVGPERYFGPFNKTLATRTLILSNTHDPITPYAAGKIVQRTMGASSHLLVQGSAGHSYLSPTTECATKIIQQYFVQGILPDGSESKCEREVKNIFVDVEESTLEKYSKWE</sequence>
<keyword evidence="6" id="KW-1185">Reference proteome</keyword>
<evidence type="ECO:0000259" key="4">
    <source>
        <dbReference type="Pfam" id="PF08386"/>
    </source>
</evidence>
<evidence type="ECO:0000313" key="6">
    <source>
        <dbReference type="Proteomes" id="UP000807353"/>
    </source>
</evidence>
<proteinExistence type="inferred from homology"/>
<comment type="similarity">
    <text evidence="1">Belongs to the peptidase S33 family.</text>
</comment>
<dbReference type="Gene3D" id="3.40.50.1820">
    <property type="entry name" value="alpha/beta hydrolase"/>
    <property type="match status" value="1"/>
</dbReference>
<evidence type="ECO:0000256" key="2">
    <source>
        <dbReference type="ARBA" id="ARBA00022801"/>
    </source>
</evidence>
<dbReference type="InterPro" id="IPR013595">
    <property type="entry name" value="Pept_S33_TAP-like_C"/>
</dbReference>
<feature type="domain" description="Peptidase S33 tripeptidyl aminopeptidase-like C-terminal" evidence="4">
    <location>
        <begin position="484"/>
        <end position="580"/>
    </location>
</feature>
<dbReference type="SUPFAM" id="SSF53474">
    <property type="entry name" value="alpha/beta-Hydrolases"/>
    <property type="match status" value="2"/>
</dbReference>
<dbReference type="Pfam" id="PF08386">
    <property type="entry name" value="Abhydrolase_4"/>
    <property type="match status" value="1"/>
</dbReference>
<accession>A0A9P5YB81</accession>
<evidence type="ECO:0000313" key="5">
    <source>
        <dbReference type="EMBL" id="KAF9466084.1"/>
    </source>
</evidence>
<keyword evidence="2" id="KW-0378">Hydrolase</keyword>
<dbReference type="EMBL" id="MU150243">
    <property type="protein sequence ID" value="KAF9466084.1"/>
    <property type="molecule type" value="Genomic_DNA"/>
</dbReference>
<evidence type="ECO:0000259" key="3">
    <source>
        <dbReference type="Pfam" id="PF00561"/>
    </source>
</evidence>
<evidence type="ECO:0000256" key="1">
    <source>
        <dbReference type="ARBA" id="ARBA00010088"/>
    </source>
</evidence>
<reference evidence="5" key="1">
    <citation type="submission" date="2020-11" db="EMBL/GenBank/DDBJ databases">
        <authorList>
            <consortium name="DOE Joint Genome Institute"/>
            <person name="Ahrendt S."/>
            <person name="Riley R."/>
            <person name="Andreopoulos W."/>
            <person name="Labutti K."/>
            <person name="Pangilinan J."/>
            <person name="Ruiz-Duenas F.J."/>
            <person name="Barrasa J.M."/>
            <person name="Sanchez-Garcia M."/>
            <person name="Camarero S."/>
            <person name="Miyauchi S."/>
            <person name="Serrano A."/>
            <person name="Linde D."/>
            <person name="Babiker R."/>
            <person name="Drula E."/>
            <person name="Ayuso-Fernandez I."/>
            <person name="Pacheco R."/>
            <person name="Padilla G."/>
            <person name="Ferreira P."/>
            <person name="Barriuso J."/>
            <person name="Kellner H."/>
            <person name="Castanera R."/>
            <person name="Alfaro M."/>
            <person name="Ramirez L."/>
            <person name="Pisabarro A.G."/>
            <person name="Kuo A."/>
            <person name="Tritt A."/>
            <person name="Lipzen A."/>
            <person name="He G."/>
            <person name="Yan M."/>
            <person name="Ng V."/>
            <person name="Cullen D."/>
            <person name="Martin F."/>
            <person name="Rosso M.-N."/>
            <person name="Henrissat B."/>
            <person name="Hibbett D."/>
            <person name="Martinez A.T."/>
            <person name="Grigoriev I.V."/>
        </authorList>
    </citation>
    <scope>NUCLEOTIDE SEQUENCE</scope>
    <source>
        <strain evidence="5">CBS 247.69</strain>
    </source>
</reference>
<dbReference type="GO" id="GO:0016787">
    <property type="term" value="F:hydrolase activity"/>
    <property type="evidence" value="ECO:0007669"/>
    <property type="project" value="UniProtKB-KW"/>
</dbReference>
<dbReference type="Pfam" id="PF00561">
    <property type="entry name" value="Abhydrolase_1"/>
    <property type="match status" value="1"/>
</dbReference>
<dbReference type="OrthoDB" id="425534at2759"/>